<dbReference type="EMBL" id="WUBS01000007">
    <property type="protein sequence ID" value="NDL63272.1"/>
    <property type="molecule type" value="Genomic_DNA"/>
</dbReference>
<dbReference type="Pfam" id="PF25601">
    <property type="entry name" value="AAA_lid_14"/>
    <property type="match status" value="1"/>
</dbReference>
<dbReference type="GO" id="GO:0005524">
    <property type="term" value="F:ATP binding"/>
    <property type="evidence" value="ECO:0007669"/>
    <property type="project" value="UniProtKB-KW"/>
</dbReference>
<keyword evidence="1" id="KW-0547">Nucleotide-binding</keyword>
<reference evidence="9 10" key="2">
    <citation type="submission" date="2020-02" db="EMBL/GenBank/DDBJ databases">
        <title>The new genus of Enterobacteriales.</title>
        <authorList>
            <person name="Kim I.S."/>
        </authorList>
    </citation>
    <scope>NUCLEOTIDE SEQUENCE [LARGE SCALE GENOMIC DNA]</scope>
    <source>
        <strain evidence="9 10">SAP-6</strain>
    </source>
</reference>
<dbReference type="InterPro" id="IPR035965">
    <property type="entry name" value="PAS-like_dom_sf"/>
</dbReference>
<evidence type="ECO:0000256" key="6">
    <source>
        <dbReference type="ARBA" id="ARBA00023163"/>
    </source>
</evidence>
<dbReference type="InterPro" id="IPR058031">
    <property type="entry name" value="AAA_lid_NorR"/>
</dbReference>
<dbReference type="Gene3D" id="3.40.50.300">
    <property type="entry name" value="P-loop containing nucleotide triphosphate hydrolases"/>
    <property type="match status" value="1"/>
</dbReference>
<protein>
    <recommendedName>
        <fullName evidence="7">HTH-type transcriptional regulatory protein TyrR</fullName>
    </recommendedName>
</protein>
<evidence type="ECO:0000256" key="1">
    <source>
        <dbReference type="ARBA" id="ARBA00022741"/>
    </source>
</evidence>
<evidence type="ECO:0000259" key="8">
    <source>
        <dbReference type="PROSITE" id="PS50045"/>
    </source>
</evidence>
<dbReference type="InterPro" id="IPR003593">
    <property type="entry name" value="AAA+_ATPase"/>
</dbReference>
<evidence type="ECO:0000313" key="10">
    <source>
        <dbReference type="Proteomes" id="UP000461443"/>
    </source>
</evidence>
<dbReference type="Pfam" id="PF00158">
    <property type="entry name" value="Sigma54_activat"/>
    <property type="match status" value="1"/>
</dbReference>
<sequence>MEDTMSQEHLLDKDSIDFKKIVDNLECPVYITNSTGVTKYVNKAYIRENPLINPADIIGRSVEDIIQEGKYFNKSITREVINSKKEAIGFFAHHLLPDKMAFVSGRPVLDDENEIEHVVSILYAQSFFRRLEAHFNYPIYSFDSYRSLLLKNHAPCLDPFANMIGTSKCIEALKWILLKAAKTDATILIQGESGTGKEVAATNIQNISLRAGKPFIKINCAAIPANLIESELFGYEKGAFTGAAVGRAGFFEQANGGTIFLDEIGDLPFDAQAKLLRVLQQKEIQRLGGNKLIKLDIRVIAATNSNLREKIVNKEFREDLYYRLNLIPVYLAPLRERKIDIPLLVEFFCHRFDAIYNRIIRFEGPALNALQYYDWPGNIRELENFLEYLYICSDENIVPDDVINTLLTQKYLPPEENLKETLVENFCHGEIENNKYLKDSMLQIERKLLQLALDKYKTTYNMAVAMGVSQPTVVRKMHSLGIGHKSHTPA</sequence>
<dbReference type="PROSITE" id="PS00688">
    <property type="entry name" value="SIGMA54_INTERACT_3"/>
    <property type="match status" value="1"/>
</dbReference>
<proteinExistence type="predicted"/>
<dbReference type="PANTHER" id="PTHR32071:SF57">
    <property type="entry name" value="C4-DICARBOXYLATE TRANSPORT TRANSCRIPTIONAL REGULATORY PROTEIN DCTD"/>
    <property type="match status" value="1"/>
</dbReference>
<evidence type="ECO:0000313" key="9">
    <source>
        <dbReference type="EMBL" id="NDL63272.1"/>
    </source>
</evidence>
<keyword evidence="6" id="KW-0804">Transcription</keyword>
<evidence type="ECO:0000256" key="4">
    <source>
        <dbReference type="ARBA" id="ARBA00023015"/>
    </source>
</evidence>
<keyword evidence="3" id="KW-0067">ATP-binding</keyword>
<dbReference type="CDD" id="cd00009">
    <property type="entry name" value="AAA"/>
    <property type="match status" value="1"/>
</dbReference>
<dbReference type="SMART" id="SM00382">
    <property type="entry name" value="AAA"/>
    <property type="match status" value="1"/>
</dbReference>
<dbReference type="AlphaFoldDB" id="A0A845SIT7"/>
<organism evidence="9 10">
    <name type="scientific">Acerihabitans arboris</name>
    <dbReference type="NCBI Taxonomy" id="2691583"/>
    <lineage>
        <taxon>Bacteria</taxon>
        <taxon>Pseudomonadati</taxon>
        <taxon>Pseudomonadota</taxon>
        <taxon>Gammaproteobacteria</taxon>
        <taxon>Enterobacterales</taxon>
        <taxon>Pectobacteriaceae</taxon>
        <taxon>Acerihabitans</taxon>
    </lineage>
</organism>
<dbReference type="PANTHER" id="PTHR32071">
    <property type="entry name" value="TRANSCRIPTIONAL REGULATORY PROTEIN"/>
    <property type="match status" value="1"/>
</dbReference>
<dbReference type="InterPro" id="IPR027417">
    <property type="entry name" value="P-loop_NTPase"/>
</dbReference>
<evidence type="ECO:0000256" key="2">
    <source>
        <dbReference type="ARBA" id="ARBA00022797"/>
    </source>
</evidence>
<dbReference type="GO" id="GO:0006355">
    <property type="term" value="P:regulation of DNA-templated transcription"/>
    <property type="evidence" value="ECO:0007669"/>
    <property type="project" value="InterPro"/>
</dbReference>
<evidence type="ECO:0000256" key="7">
    <source>
        <dbReference type="ARBA" id="ARBA00029500"/>
    </source>
</evidence>
<dbReference type="SUPFAM" id="SSF55785">
    <property type="entry name" value="PYP-like sensor domain (PAS domain)"/>
    <property type="match status" value="1"/>
</dbReference>
<dbReference type="InterPro" id="IPR030828">
    <property type="entry name" value="HTH_TyrR"/>
</dbReference>
<dbReference type="InterPro" id="IPR002078">
    <property type="entry name" value="Sigma_54_int"/>
</dbReference>
<dbReference type="FunFam" id="3.40.50.300:FF:000006">
    <property type="entry name" value="DNA-binding transcriptional regulator NtrC"/>
    <property type="match status" value="1"/>
</dbReference>
<dbReference type="InterPro" id="IPR025944">
    <property type="entry name" value="Sigma_54_int_dom_CS"/>
</dbReference>
<dbReference type="SUPFAM" id="SSF52540">
    <property type="entry name" value="P-loop containing nucleoside triphosphate hydrolases"/>
    <property type="match status" value="1"/>
</dbReference>
<keyword evidence="10" id="KW-1185">Reference proteome</keyword>
<dbReference type="GO" id="GO:0003677">
    <property type="term" value="F:DNA binding"/>
    <property type="evidence" value="ECO:0007669"/>
    <property type="project" value="UniProtKB-KW"/>
</dbReference>
<evidence type="ECO:0000256" key="3">
    <source>
        <dbReference type="ARBA" id="ARBA00022840"/>
    </source>
</evidence>
<feature type="domain" description="Sigma-54 factor interaction" evidence="8">
    <location>
        <begin position="163"/>
        <end position="391"/>
    </location>
</feature>
<keyword evidence="2" id="KW-0058">Aromatic hydrocarbons catabolism</keyword>
<gene>
    <name evidence="9" type="ORF">GRH90_10995</name>
</gene>
<name>A0A845SIT7_9GAMM</name>
<dbReference type="Proteomes" id="UP000461443">
    <property type="component" value="Unassembled WGS sequence"/>
</dbReference>
<dbReference type="Gene3D" id="3.30.450.20">
    <property type="entry name" value="PAS domain"/>
    <property type="match status" value="1"/>
</dbReference>
<comment type="caution">
    <text evidence="9">The sequence shown here is derived from an EMBL/GenBank/DDBJ whole genome shotgun (WGS) entry which is preliminary data.</text>
</comment>
<dbReference type="PROSITE" id="PS00676">
    <property type="entry name" value="SIGMA54_INTERACT_2"/>
    <property type="match status" value="1"/>
</dbReference>
<accession>A0A845SIT7</accession>
<dbReference type="Gene3D" id="1.10.10.60">
    <property type="entry name" value="Homeodomain-like"/>
    <property type="match status" value="1"/>
</dbReference>
<dbReference type="Gene3D" id="1.10.8.60">
    <property type="match status" value="1"/>
</dbReference>
<dbReference type="InterPro" id="IPR025943">
    <property type="entry name" value="Sigma_54_int_dom_ATP-bd_2"/>
</dbReference>
<dbReference type="Pfam" id="PF18024">
    <property type="entry name" value="HTH_50"/>
    <property type="match status" value="1"/>
</dbReference>
<reference evidence="9 10" key="1">
    <citation type="submission" date="2019-12" db="EMBL/GenBank/DDBJ databases">
        <authorList>
            <person name="Lee S.D."/>
        </authorList>
    </citation>
    <scope>NUCLEOTIDE SEQUENCE [LARGE SCALE GENOMIC DNA]</scope>
    <source>
        <strain evidence="9 10">SAP-6</strain>
    </source>
</reference>
<keyword evidence="5" id="KW-0238">DNA-binding</keyword>
<dbReference type="PROSITE" id="PS50045">
    <property type="entry name" value="SIGMA54_INTERACT_4"/>
    <property type="match status" value="1"/>
</dbReference>
<keyword evidence="4" id="KW-0805">Transcription regulation</keyword>
<evidence type="ECO:0000256" key="5">
    <source>
        <dbReference type="ARBA" id="ARBA00023125"/>
    </source>
</evidence>